<feature type="compositionally biased region" description="Basic and acidic residues" evidence="1">
    <location>
        <begin position="206"/>
        <end position="222"/>
    </location>
</feature>
<dbReference type="PRINTS" id="PR00109">
    <property type="entry name" value="TYRKINASE"/>
</dbReference>
<dbReference type="GO" id="GO:0004709">
    <property type="term" value="F:MAP kinase kinase kinase activity"/>
    <property type="evidence" value="ECO:0007669"/>
    <property type="project" value="UniProtKB-EC"/>
</dbReference>
<dbReference type="Proteomes" id="UP000236161">
    <property type="component" value="Unassembled WGS sequence"/>
</dbReference>
<keyword evidence="4" id="KW-1185">Reference proteome</keyword>
<feature type="region of interest" description="Disordered" evidence="1">
    <location>
        <begin position="1"/>
        <end position="31"/>
    </location>
</feature>
<feature type="domain" description="Protein kinase" evidence="2">
    <location>
        <begin position="268"/>
        <end position="529"/>
    </location>
</feature>
<organism evidence="3 4">
    <name type="scientific">Apostasia shenzhenica</name>
    <dbReference type="NCBI Taxonomy" id="1088818"/>
    <lineage>
        <taxon>Eukaryota</taxon>
        <taxon>Viridiplantae</taxon>
        <taxon>Streptophyta</taxon>
        <taxon>Embryophyta</taxon>
        <taxon>Tracheophyta</taxon>
        <taxon>Spermatophyta</taxon>
        <taxon>Magnoliopsida</taxon>
        <taxon>Liliopsida</taxon>
        <taxon>Asparagales</taxon>
        <taxon>Orchidaceae</taxon>
        <taxon>Apostasioideae</taxon>
        <taxon>Apostasia</taxon>
    </lineage>
</organism>
<dbReference type="STRING" id="1088818.A0A2I0B9Z9"/>
<dbReference type="InterPro" id="IPR001245">
    <property type="entry name" value="Ser-Thr/Tyr_kinase_cat_dom"/>
</dbReference>
<accession>A0A2I0B9Z9</accession>
<keyword evidence="3" id="KW-0418">Kinase</keyword>
<dbReference type="AlphaFoldDB" id="A0A2I0B9Z9"/>
<name>A0A2I0B9Z9_9ASPA</name>
<evidence type="ECO:0000259" key="2">
    <source>
        <dbReference type="PROSITE" id="PS50011"/>
    </source>
</evidence>
<proteinExistence type="predicted"/>
<dbReference type="CDD" id="cd13999">
    <property type="entry name" value="STKc_MAP3K-like"/>
    <property type="match status" value="1"/>
</dbReference>
<sequence length="565" mass="63959">MEESSSWVTRKKHSPTVCQRSRSSGLPSIPFGFQSNQCLEPKGESLKFVLKPKDSSSVSSTTSFQHDSNLLLRTKTCIPKGILISVDQKDTKSGPSFQSDSSHCSTPNLKVLNLQNVDFSFSSDGDSLLNSMKLDSSISCFPSNKEKVSDPVLKSDSFSFQREVKSKPKQRSVSPLPTNLLSDAFKEARTISRRFSTPPPRRKKPVKDFSRKPATFNERESHQPFSGKGFTKAKNRRDTSWAKCFDSGIRKVTAVETTEEWMVDLSQLYFGARFSCGAHSRLYHGVYKDQAVAVKVIRLPDDDETGVMAARLEKQFTRETTFLSYLHHHNVIKLAGACRKPPIFFIITEYLSGGSLRVFLHKMDHKSLPLDRLVSIGLEIARGMEYVHSQGVIHRDLKPENILFDEDFCVKIADFGVACEELYCDALADDAGTYRWMAPEMIKHKRYGRKVDVYSFGLLLWEMVTGTVPFEDMTPIQAAFAVVNKNMRPIIPSDCPVALRALIEQCWSSLPEKRPEFSEIVKVLEHSLFYLSFSFSKAHLLASGDRLRRYLNHSRLSTLGERFRS</sequence>
<dbReference type="EC" id="2.7.11.25" evidence="3"/>
<feature type="region of interest" description="Disordered" evidence="1">
    <location>
        <begin position="192"/>
        <end position="233"/>
    </location>
</feature>
<dbReference type="Pfam" id="PF07714">
    <property type="entry name" value="PK_Tyr_Ser-Thr"/>
    <property type="match status" value="1"/>
</dbReference>
<feature type="compositionally biased region" description="Polar residues" evidence="1">
    <location>
        <begin position="16"/>
        <end position="26"/>
    </location>
</feature>
<evidence type="ECO:0000313" key="4">
    <source>
        <dbReference type="Proteomes" id="UP000236161"/>
    </source>
</evidence>
<dbReference type="GO" id="GO:0005524">
    <property type="term" value="F:ATP binding"/>
    <property type="evidence" value="ECO:0007669"/>
    <property type="project" value="InterPro"/>
</dbReference>
<dbReference type="EMBL" id="KZ451903">
    <property type="protein sequence ID" value="PKA64616.1"/>
    <property type="molecule type" value="Genomic_DNA"/>
</dbReference>
<dbReference type="InterPro" id="IPR011009">
    <property type="entry name" value="Kinase-like_dom_sf"/>
</dbReference>
<dbReference type="InterPro" id="IPR051681">
    <property type="entry name" value="Ser/Thr_Kinases-Pseudokinases"/>
</dbReference>
<dbReference type="PROSITE" id="PS00108">
    <property type="entry name" value="PROTEIN_KINASE_ST"/>
    <property type="match status" value="1"/>
</dbReference>
<reference evidence="3 4" key="1">
    <citation type="journal article" date="2017" name="Nature">
        <title>The Apostasia genome and the evolution of orchids.</title>
        <authorList>
            <person name="Zhang G.Q."/>
            <person name="Liu K.W."/>
            <person name="Li Z."/>
            <person name="Lohaus R."/>
            <person name="Hsiao Y.Y."/>
            <person name="Niu S.C."/>
            <person name="Wang J.Y."/>
            <person name="Lin Y.C."/>
            <person name="Xu Q."/>
            <person name="Chen L.J."/>
            <person name="Yoshida K."/>
            <person name="Fujiwara S."/>
            <person name="Wang Z.W."/>
            <person name="Zhang Y.Q."/>
            <person name="Mitsuda N."/>
            <person name="Wang M."/>
            <person name="Liu G.H."/>
            <person name="Pecoraro L."/>
            <person name="Huang H.X."/>
            <person name="Xiao X.J."/>
            <person name="Lin M."/>
            <person name="Wu X.Y."/>
            <person name="Wu W.L."/>
            <person name="Chen Y.Y."/>
            <person name="Chang S.B."/>
            <person name="Sakamoto S."/>
            <person name="Ohme-Takagi M."/>
            <person name="Yagi M."/>
            <person name="Zeng S.J."/>
            <person name="Shen C.Y."/>
            <person name="Yeh C.M."/>
            <person name="Luo Y.B."/>
            <person name="Tsai W.C."/>
            <person name="Van de Peer Y."/>
            <person name="Liu Z.J."/>
        </authorList>
    </citation>
    <scope>NUCLEOTIDE SEQUENCE [LARGE SCALE GENOMIC DNA]</scope>
    <source>
        <strain evidence="4">cv. Shenzhen</strain>
        <tissue evidence="3">Stem</tissue>
    </source>
</reference>
<dbReference type="PANTHER" id="PTHR44329">
    <property type="entry name" value="SERINE/THREONINE-PROTEIN KINASE TNNI3K-RELATED"/>
    <property type="match status" value="1"/>
</dbReference>
<dbReference type="PANTHER" id="PTHR44329:SF73">
    <property type="entry name" value="OS01G0201200 PROTEIN"/>
    <property type="match status" value="1"/>
</dbReference>
<keyword evidence="3" id="KW-0808">Transferase</keyword>
<dbReference type="InterPro" id="IPR000719">
    <property type="entry name" value="Prot_kinase_dom"/>
</dbReference>
<gene>
    <name evidence="3" type="primary">HT1</name>
    <name evidence="3" type="ORF">AXF42_Ash007362</name>
</gene>
<dbReference type="Gene3D" id="3.30.200.20">
    <property type="entry name" value="Phosphorylase Kinase, domain 1"/>
    <property type="match status" value="1"/>
</dbReference>
<evidence type="ECO:0000256" key="1">
    <source>
        <dbReference type="SAM" id="MobiDB-lite"/>
    </source>
</evidence>
<dbReference type="SUPFAM" id="SSF56112">
    <property type="entry name" value="Protein kinase-like (PK-like)"/>
    <property type="match status" value="1"/>
</dbReference>
<protein>
    <submittedName>
        <fullName evidence="3">Serine/threonine-protein kinase HT1</fullName>
        <ecNumber evidence="3">2.7.11.25</ecNumber>
    </submittedName>
</protein>
<dbReference type="PROSITE" id="PS50011">
    <property type="entry name" value="PROTEIN_KINASE_DOM"/>
    <property type="match status" value="1"/>
</dbReference>
<dbReference type="Gene3D" id="1.10.510.10">
    <property type="entry name" value="Transferase(Phosphotransferase) domain 1"/>
    <property type="match status" value="1"/>
</dbReference>
<dbReference type="SMART" id="SM00220">
    <property type="entry name" value="S_TKc"/>
    <property type="match status" value="1"/>
</dbReference>
<dbReference type="InterPro" id="IPR008271">
    <property type="entry name" value="Ser/Thr_kinase_AS"/>
</dbReference>
<evidence type="ECO:0000313" key="3">
    <source>
        <dbReference type="EMBL" id="PKA64616.1"/>
    </source>
</evidence>
<dbReference type="OrthoDB" id="4062651at2759"/>